<feature type="transmembrane region" description="Helical" evidence="1">
    <location>
        <begin position="67"/>
        <end position="90"/>
    </location>
</feature>
<feature type="transmembrane region" description="Helical" evidence="1">
    <location>
        <begin position="6"/>
        <end position="23"/>
    </location>
</feature>
<evidence type="ECO:0000313" key="2">
    <source>
        <dbReference type="EMBL" id="RXJ00623.1"/>
    </source>
</evidence>
<feature type="transmembrane region" description="Helical" evidence="1">
    <location>
        <begin position="97"/>
        <end position="119"/>
    </location>
</feature>
<sequence>MSNLWWFIILAILGLLLFLFTIYKTKEPRRKMLMIFLVVAGLSYLLEYVILALFHSYNYYPGVINDLWYDTLLGAIISQGITIPTVAMCIVAFHLNFYWIIGFSVMFMAIEEFFLYVGAYEQNWWQTPYTGILLIIGFLIGKWWSKQLDNPPKWLQWMNIYLTINIINHTIIYLVIVLNGSHQFTVNWFTDKIQSHVAFDALYWFISAIISTFIIGYFYRPLLIFVLYVVQWLSFFHLEQIGVLTLNNYWTPPIFALLPVLFLIISAELVKRLRPYSKILN</sequence>
<dbReference type="OrthoDB" id="1680238at2"/>
<dbReference type="Proteomes" id="UP000290649">
    <property type="component" value="Unassembled WGS sequence"/>
</dbReference>
<feature type="transmembrane region" description="Helical" evidence="1">
    <location>
        <begin position="125"/>
        <end position="145"/>
    </location>
</feature>
<feature type="transmembrane region" description="Helical" evidence="1">
    <location>
        <begin position="157"/>
        <end position="181"/>
    </location>
</feature>
<protein>
    <submittedName>
        <fullName evidence="2">Uncharacterized protein</fullName>
    </submittedName>
</protein>
<keyword evidence="1" id="KW-1133">Transmembrane helix</keyword>
<reference evidence="2 3" key="1">
    <citation type="journal article" date="2019" name="Int. J. Syst. Evol. Microbiol.">
        <title>Anaerobacillus alkaliphilus sp. nov., a novel alkaliphilic and moderately halophilic bacterium.</title>
        <authorList>
            <person name="Borsodi A.K."/>
            <person name="Aszalos J.M."/>
            <person name="Bihari P."/>
            <person name="Nagy I."/>
            <person name="Schumann P."/>
            <person name="Sproer C."/>
            <person name="Kovacs A.L."/>
            <person name="Boka K."/>
            <person name="Dobosy P."/>
            <person name="Ovari M."/>
            <person name="Szili-Kovacs T."/>
            <person name="Toth E."/>
        </authorList>
    </citation>
    <scope>NUCLEOTIDE SEQUENCE [LARGE SCALE GENOMIC DNA]</scope>
    <source>
        <strain evidence="2 3">B16-10</strain>
    </source>
</reference>
<keyword evidence="1" id="KW-0812">Transmembrane</keyword>
<accession>A0A4Q0VS53</accession>
<evidence type="ECO:0000256" key="1">
    <source>
        <dbReference type="SAM" id="Phobius"/>
    </source>
</evidence>
<dbReference type="RefSeq" id="WP_129078316.1">
    <property type="nucleotide sequence ID" value="NZ_QOUX01000037.1"/>
</dbReference>
<feature type="transmembrane region" description="Helical" evidence="1">
    <location>
        <begin position="249"/>
        <end position="270"/>
    </location>
</feature>
<dbReference type="AlphaFoldDB" id="A0A4Q0VS53"/>
<proteinExistence type="predicted"/>
<feature type="transmembrane region" description="Helical" evidence="1">
    <location>
        <begin position="35"/>
        <end position="55"/>
    </location>
</feature>
<name>A0A4Q0VS53_9BACI</name>
<feature type="transmembrane region" description="Helical" evidence="1">
    <location>
        <begin position="201"/>
        <end position="218"/>
    </location>
</feature>
<keyword evidence="3" id="KW-1185">Reference proteome</keyword>
<organism evidence="2 3">
    <name type="scientific">Anaerobacillus alkaliphilus</name>
    <dbReference type="NCBI Taxonomy" id="1548597"/>
    <lineage>
        <taxon>Bacteria</taxon>
        <taxon>Bacillati</taxon>
        <taxon>Bacillota</taxon>
        <taxon>Bacilli</taxon>
        <taxon>Bacillales</taxon>
        <taxon>Bacillaceae</taxon>
        <taxon>Anaerobacillus</taxon>
    </lineage>
</organism>
<dbReference type="EMBL" id="QOUX01000037">
    <property type="protein sequence ID" value="RXJ00623.1"/>
    <property type="molecule type" value="Genomic_DNA"/>
</dbReference>
<comment type="caution">
    <text evidence="2">The sequence shown here is derived from an EMBL/GenBank/DDBJ whole genome shotgun (WGS) entry which is preliminary data.</text>
</comment>
<keyword evidence="1" id="KW-0472">Membrane</keyword>
<gene>
    <name evidence="2" type="ORF">DS745_11195</name>
</gene>
<evidence type="ECO:0000313" key="3">
    <source>
        <dbReference type="Proteomes" id="UP000290649"/>
    </source>
</evidence>
<feature type="transmembrane region" description="Helical" evidence="1">
    <location>
        <begin position="225"/>
        <end position="243"/>
    </location>
</feature>